<gene>
    <name evidence="7" type="primary">hrpA</name>
    <name evidence="7" type="ORF">MGMO_100c00110</name>
</gene>
<keyword evidence="4" id="KW-0067">ATP-binding</keyword>
<sequence>MSTPEQITQLSQQLLLCLNQDRHVCKRQLDRLRGEFQKGKNPADELTALAGRIENSVAKRNKRLASIPALNFPDLPVTGKKDEIAELIKNNQVVVMCGETGSGKTTQLPKICLSIGRGAAGFIGHTQPRRIAARTVADRIAEELGEPLGKSVGYKIRFNDKTHADSLIKLMTDGILLAESQNDPYLNQYDTIIIDEAHERSLNIDFLLGYMRWLLPKRPDLKLIITSATIDTQRFSAHFGNAPILEVSGRTYPVDIRYRPIGEKDEDDETTDELQNAILDAVDELYRDLRGDVLIFLSGEREIRETTDSLKKHRPTQYDILPLYSKLSVSEQERVFNPKGGAGSLPASALSTSLWVGGKIRIVLATNVAETSLTVPGIRCVIDTGHARISRYSHRSKIQRLPIERISQSSANQRAGRCGRVAEGICIRLYSHEDYEARSEFTEPEILRTNLSAVMLQMMTLNLGDIEDFPFIEPPDEKMIRDGKTVLHEVNALDKQGKLTDVGRQLAKFPTDPKLARMLLAAAHEHCLTEVAIIVSALSIQDPREKPADKMQQADAKHAPFRHPESDFLTLLNIWNTFEEQKKHLSNSKLRKYCQDNFLSYLRMREWFDIHSQITQVIKGDLKFHPNTDEASYEKIHRALLTGLLSNIGFRHDPYEYLGARGLKFFIFPGSGLHKLKPKWIMAAEQVETSKVYARTVAKIEPEWIEACAGHLVKHTHYDPHWEKKAGRCGVYQRTLLYGLTLQAARKVPYENVDAKAARELFIQSALVSHDYHSNAPFFVANQKLLEEVGYIQHKGRRVDLVEDELWLYAFYDRLLPPEVVNGITLDQWRKKVERDNPLILFLTKEDLTREQDHTINEWDFPDNKKIGSLTIKLQYRFEPGHDEDGVTAIIPVHQLNQLTQAPFDWLVPGLLEEKCIAMVKSLPKQIRKHFVPVPDTVKQCLEIEPDFKGSVQEWLGNRLRKLTGESIPLNLWGLEALPDHLRINFRIIDDQGGILDYGRDLKRLQEKHAVKAVKSFDQIAADELNYTGCIQWAFDDLPETHSFIQNGQAFVGFPAIVDEGNAVGVRIFDTEAKATEMHRNGLIRLLQLQLRKDCTYLLKNMPQSAALELAYNRLPTHPILQAGQGGDGDSKTNFKDDLLHSIFCSVFLKGNAIRTQQAFEQSLKDNKAELMTTANELGKTALDIMAQFNEIKTKLSQLNSQDARLADITGQLGLLIYAGFVRYTPASQLKAIPRYLKAITYRLDKPDSDGQKIQEISRYATRFWNEVEKKAKKNPFIPEQDPFRWMLEEFRVSLFAQQLKTAYPISSKRLDKVWDERK</sequence>
<dbReference type="SUPFAM" id="SSF52540">
    <property type="entry name" value="P-loop containing nucleoside triphosphate hydrolases"/>
    <property type="match status" value="1"/>
</dbReference>
<dbReference type="NCBIfam" id="TIGR01967">
    <property type="entry name" value="DEAH_box_HrpA"/>
    <property type="match status" value="1"/>
</dbReference>
<reference evidence="7 8" key="1">
    <citation type="journal article" date="2013" name="Genome Announc.">
        <title>Draft Genome Sequence of the Methanotrophic Gammaproteobacterium Methyloglobulus morosus DSM 22980 Strain KoM1.</title>
        <authorList>
            <person name="Poehlein A."/>
            <person name="Deutzmann J.S."/>
            <person name="Daniel R."/>
            <person name="Simeonova D.D."/>
        </authorList>
    </citation>
    <scope>NUCLEOTIDE SEQUENCE [LARGE SCALE GENOMIC DNA]</scope>
    <source>
        <strain evidence="7 8">KoM1</strain>
    </source>
</reference>
<dbReference type="InterPro" id="IPR024590">
    <property type="entry name" value="HrpA_C"/>
</dbReference>
<dbReference type="InterPro" id="IPR007502">
    <property type="entry name" value="Helicase-assoc_dom"/>
</dbReference>
<dbReference type="PANTHER" id="PTHR18934:SF99">
    <property type="entry name" value="ATP-DEPENDENT RNA HELICASE DHX37-RELATED"/>
    <property type="match status" value="1"/>
</dbReference>
<evidence type="ECO:0000259" key="5">
    <source>
        <dbReference type="PROSITE" id="PS51192"/>
    </source>
</evidence>
<dbReference type="GO" id="GO:0003723">
    <property type="term" value="F:RNA binding"/>
    <property type="evidence" value="ECO:0007669"/>
    <property type="project" value="TreeGrafter"/>
</dbReference>
<dbReference type="Pfam" id="PF07717">
    <property type="entry name" value="OB_NTP_bind"/>
    <property type="match status" value="1"/>
</dbReference>
<keyword evidence="8" id="KW-1185">Reference proteome</keyword>
<dbReference type="Gene3D" id="1.20.120.1080">
    <property type="match status" value="1"/>
</dbReference>
<evidence type="ECO:0000313" key="7">
    <source>
        <dbReference type="EMBL" id="ESS71490.1"/>
    </source>
</evidence>
<dbReference type="InterPro" id="IPR011545">
    <property type="entry name" value="DEAD/DEAH_box_helicase_dom"/>
</dbReference>
<dbReference type="InterPro" id="IPR011709">
    <property type="entry name" value="DEAD-box_helicase_OB_fold"/>
</dbReference>
<dbReference type="Pfam" id="PF04408">
    <property type="entry name" value="WHD_HA2"/>
    <property type="match status" value="1"/>
</dbReference>
<dbReference type="Pfam" id="PF00270">
    <property type="entry name" value="DEAD"/>
    <property type="match status" value="1"/>
</dbReference>
<dbReference type="SMART" id="SM00490">
    <property type="entry name" value="HELICc"/>
    <property type="match status" value="1"/>
</dbReference>
<dbReference type="CDD" id="cd17989">
    <property type="entry name" value="DEXHc_HrpA"/>
    <property type="match status" value="1"/>
</dbReference>
<dbReference type="OrthoDB" id="9805617at2"/>
<dbReference type="PANTHER" id="PTHR18934">
    <property type="entry name" value="ATP-DEPENDENT RNA HELICASE"/>
    <property type="match status" value="1"/>
</dbReference>
<dbReference type="GO" id="GO:0003724">
    <property type="term" value="F:RNA helicase activity"/>
    <property type="evidence" value="ECO:0007669"/>
    <property type="project" value="UniProtKB-EC"/>
</dbReference>
<evidence type="ECO:0000256" key="3">
    <source>
        <dbReference type="ARBA" id="ARBA00022806"/>
    </source>
</evidence>
<evidence type="ECO:0000313" key="8">
    <source>
        <dbReference type="Proteomes" id="UP000017842"/>
    </source>
</evidence>
<evidence type="ECO:0000256" key="1">
    <source>
        <dbReference type="ARBA" id="ARBA00022741"/>
    </source>
</evidence>
<evidence type="ECO:0000256" key="4">
    <source>
        <dbReference type="ARBA" id="ARBA00022840"/>
    </source>
</evidence>
<dbReference type="InterPro" id="IPR003593">
    <property type="entry name" value="AAA+_ATPase"/>
</dbReference>
<dbReference type="GO" id="GO:0005524">
    <property type="term" value="F:ATP binding"/>
    <property type="evidence" value="ECO:0007669"/>
    <property type="project" value="UniProtKB-KW"/>
</dbReference>
<dbReference type="SMART" id="SM00847">
    <property type="entry name" value="HA2"/>
    <property type="match status" value="1"/>
</dbReference>
<protein>
    <submittedName>
        <fullName evidence="7">ATP-dependent RNA helicase HrpA</fullName>
        <ecNumber evidence="7">3.6.4.13</ecNumber>
    </submittedName>
</protein>
<dbReference type="STRING" id="1116472.MGMO_100c00110"/>
<dbReference type="Pfam" id="PF11898">
    <property type="entry name" value="DUF3418"/>
    <property type="match status" value="1"/>
</dbReference>
<dbReference type="FunFam" id="1.20.120.1080:FF:000005">
    <property type="entry name" value="ATP-dependent helicase HrpA"/>
    <property type="match status" value="1"/>
</dbReference>
<dbReference type="PROSITE" id="PS51194">
    <property type="entry name" value="HELICASE_CTER"/>
    <property type="match status" value="1"/>
</dbReference>
<keyword evidence="2 7" id="KW-0378">Hydrolase</keyword>
<keyword evidence="3 7" id="KW-0347">Helicase</keyword>
<dbReference type="CDD" id="cd18791">
    <property type="entry name" value="SF2_C_RHA"/>
    <property type="match status" value="1"/>
</dbReference>
<keyword evidence="1" id="KW-0547">Nucleotide-binding</keyword>
<name>V5BDV7_9GAMM</name>
<dbReference type="PATRIC" id="fig|1116472.3.peg.2758"/>
<dbReference type="RefSeq" id="WP_023495461.1">
    <property type="nucleotide sequence ID" value="NZ_AYLO01000096.1"/>
</dbReference>
<evidence type="ECO:0000259" key="6">
    <source>
        <dbReference type="PROSITE" id="PS51194"/>
    </source>
</evidence>
<dbReference type="EC" id="3.6.4.13" evidence="7"/>
<dbReference type="EMBL" id="AYLO01000096">
    <property type="protein sequence ID" value="ESS71490.1"/>
    <property type="molecule type" value="Genomic_DNA"/>
</dbReference>
<feature type="domain" description="Helicase ATP-binding" evidence="5">
    <location>
        <begin position="85"/>
        <end position="248"/>
    </location>
</feature>
<dbReference type="Proteomes" id="UP000017842">
    <property type="component" value="Unassembled WGS sequence"/>
</dbReference>
<evidence type="ECO:0000256" key="2">
    <source>
        <dbReference type="ARBA" id="ARBA00022801"/>
    </source>
</evidence>
<dbReference type="InterPro" id="IPR014001">
    <property type="entry name" value="Helicase_ATP-bd"/>
</dbReference>
<dbReference type="Pfam" id="PF00271">
    <property type="entry name" value="Helicase_C"/>
    <property type="match status" value="1"/>
</dbReference>
<dbReference type="eggNOG" id="COG1643">
    <property type="taxonomic scope" value="Bacteria"/>
</dbReference>
<dbReference type="Pfam" id="PF21010">
    <property type="entry name" value="HA2_C"/>
    <property type="match status" value="1"/>
</dbReference>
<dbReference type="InterPro" id="IPR048333">
    <property type="entry name" value="HA2_WH"/>
</dbReference>
<feature type="domain" description="Helicase C-terminal" evidence="6">
    <location>
        <begin position="281"/>
        <end position="462"/>
    </location>
</feature>
<dbReference type="NCBIfam" id="NF008348">
    <property type="entry name" value="PRK11131.1"/>
    <property type="match status" value="1"/>
</dbReference>
<dbReference type="PROSITE" id="PS51192">
    <property type="entry name" value="HELICASE_ATP_BIND_1"/>
    <property type="match status" value="1"/>
</dbReference>
<organism evidence="7 8">
    <name type="scientific">Methyloglobulus morosus KoM1</name>
    <dbReference type="NCBI Taxonomy" id="1116472"/>
    <lineage>
        <taxon>Bacteria</taxon>
        <taxon>Pseudomonadati</taxon>
        <taxon>Pseudomonadota</taxon>
        <taxon>Gammaproteobacteria</taxon>
        <taxon>Methylococcales</taxon>
        <taxon>Methylococcaceae</taxon>
        <taxon>Methyloglobulus</taxon>
    </lineage>
</organism>
<dbReference type="GO" id="GO:0016787">
    <property type="term" value="F:hydrolase activity"/>
    <property type="evidence" value="ECO:0007669"/>
    <property type="project" value="UniProtKB-KW"/>
</dbReference>
<dbReference type="FunFam" id="3.40.50.300:FF:000575">
    <property type="entry name" value="ATP-dependent helicase hrpA"/>
    <property type="match status" value="1"/>
</dbReference>
<dbReference type="InterPro" id="IPR001650">
    <property type="entry name" value="Helicase_C-like"/>
</dbReference>
<dbReference type="SMART" id="SM00487">
    <property type="entry name" value="DEXDc"/>
    <property type="match status" value="1"/>
</dbReference>
<dbReference type="InterPro" id="IPR027417">
    <property type="entry name" value="P-loop_NTPase"/>
</dbReference>
<dbReference type="SMART" id="SM00382">
    <property type="entry name" value="AAA"/>
    <property type="match status" value="1"/>
</dbReference>
<dbReference type="Gene3D" id="3.40.50.300">
    <property type="entry name" value="P-loop containing nucleotide triphosphate hydrolases"/>
    <property type="match status" value="2"/>
</dbReference>
<comment type="caution">
    <text evidence="7">The sequence shown here is derived from an EMBL/GenBank/DDBJ whole genome shotgun (WGS) entry which is preliminary data.</text>
</comment>
<proteinExistence type="predicted"/>
<dbReference type="InterPro" id="IPR010222">
    <property type="entry name" value="RNA_helicase_HrpA"/>
</dbReference>
<accession>V5BDV7</accession>